<evidence type="ECO:0000313" key="4">
    <source>
        <dbReference type="Proteomes" id="UP000070501"/>
    </source>
</evidence>
<evidence type="ECO:0008006" key="5">
    <source>
        <dbReference type="Google" id="ProtNLM"/>
    </source>
</evidence>
<keyword evidence="4" id="KW-1185">Reference proteome</keyword>
<dbReference type="GO" id="GO:0003700">
    <property type="term" value="F:DNA-binding transcription factor activity"/>
    <property type="evidence" value="ECO:0007669"/>
    <property type="project" value="TreeGrafter"/>
</dbReference>
<accession>A0A136IQL7</accession>
<comment type="subcellular location">
    <subcellularLocation>
        <location evidence="1">Nucleus</location>
    </subcellularLocation>
</comment>
<dbReference type="EMBL" id="KQ964263">
    <property type="protein sequence ID" value="KXJ87221.1"/>
    <property type="molecule type" value="Genomic_DNA"/>
</dbReference>
<dbReference type="InParanoid" id="A0A136IQL7"/>
<dbReference type="GO" id="GO:0045944">
    <property type="term" value="P:positive regulation of transcription by RNA polymerase II"/>
    <property type="evidence" value="ECO:0007669"/>
    <property type="project" value="TreeGrafter"/>
</dbReference>
<gene>
    <name evidence="3" type="ORF">Micbo1qcDRAFT_216216</name>
</gene>
<proteinExistence type="predicted"/>
<sequence length="478" mass="53638">MSAATLSAGSIISTSGREADDEHEVSFFLRHFSEVPGRWMDLFDLDCYYSRQVPMLARRNSLVKYAACALAAKQLGRVEGRKAAFGGLAHRTASMETWPGHSSPDHVWYGMKYYDKSISLLMETISEGDGTHRDDYHRRNDNETIVAATILCVYEFLSATTAGWSQHLDGTQSLLRLTSQELLFQFQPSPSPASAALAPPKALRAAFWNFARQDSLACIISGKHTRLSTEDVDMWRAMGLPIDDRGLLLMTDSNSPLKDDMIANSLVWLLCNIGNFIAFSDDATGSDMDPEILSPCAAATRSRKAIWKILDHELSAWHESLPETFQPSASIKIDSLSPSLDRETWYSNSMCASTVQSYHLARMLLLLHLPPNMPMPELNPPSLDTRASHPMRRQDLLSAFRALQARLVAHAIEICAIALGRPDDSTRIHMLQPLYYSGRCMTDPRDREVVRDLIRAIERDTGWATEYRVEQLVQDWAL</sequence>
<reference evidence="4" key="1">
    <citation type="submission" date="2016-02" db="EMBL/GenBank/DDBJ databases">
        <title>Draft genome sequence of Microdochium bolleyi, a fungal endophyte of beachgrass.</title>
        <authorList>
            <consortium name="DOE Joint Genome Institute"/>
            <person name="David A.S."/>
            <person name="May G."/>
            <person name="Haridas S."/>
            <person name="Lim J."/>
            <person name="Wang M."/>
            <person name="Labutti K."/>
            <person name="Lipzen A."/>
            <person name="Barry K."/>
            <person name="Grigoriev I.V."/>
        </authorList>
    </citation>
    <scope>NUCLEOTIDE SEQUENCE [LARGE SCALE GENOMIC DNA]</scope>
    <source>
        <strain evidence="4">J235TASD1</strain>
    </source>
</reference>
<dbReference type="Pfam" id="PF11951">
    <property type="entry name" value="Fungal_trans_2"/>
    <property type="match status" value="1"/>
</dbReference>
<dbReference type="OrthoDB" id="5418899at2759"/>
<organism evidence="3 4">
    <name type="scientific">Microdochium bolleyi</name>
    <dbReference type="NCBI Taxonomy" id="196109"/>
    <lineage>
        <taxon>Eukaryota</taxon>
        <taxon>Fungi</taxon>
        <taxon>Dikarya</taxon>
        <taxon>Ascomycota</taxon>
        <taxon>Pezizomycotina</taxon>
        <taxon>Sordariomycetes</taxon>
        <taxon>Xylariomycetidae</taxon>
        <taxon>Xylariales</taxon>
        <taxon>Microdochiaceae</taxon>
        <taxon>Microdochium</taxon>
    </lineage>
</organism>
<dbReference type="GO" id="GO:0000976">
    <property type="term" value="F:transcription cis-regulatory region binding"/>
    <property type="evidence" value="ECO:0007669"/>
    <property type="project" value="TreeGrafter"/>
</dbReference>
<protein>
    <recommendedName>
        <fullName evidence="5">Fungal-specific transcription factor domain-domain-containing protein</fullName>
    </recommendedName>
</protein>
<keyword evidence="2" id="KW-0539">Nucleus</keyword>
<dbReference type="AlphaFoldDB" id="A0A136IQL7"/>
<dbReference type="PANTHER" id="PTHR37534:SF9">
    <property type="entry name" value="ZN(II)2CYS6 TRANSCRIPTION FACTOR (EUROFUNG)"/>
    <property type="match status" value="1"/>
</dbReference>
<name>A0A136IQL7_9PEZI</name>
<dbReference type="PANTHER" id="PTHR37534">
    <property type="entry name" value="TRANSCRIPTIONAL ACTIVATOR PROTEIN UGA3"/>
    <property type="match status" value="1"/>
</dbReference>
<evidence type="ECO:0000256" key="2">
    <source>
        <dbReference type="ARBA" id="ARBA00023242"/>
    </source>
</evidence>
<dbReference type="InterPro" id="IPR021858">
    <property type="entry name" value="Fun_TF"/>
</dbReference>
<evidence type="ECO:0000313" key="3">
    <source>
        <dbReference type="EMBL" id="KXJ87221.1"/>
    </source>
</evidence>
<dbReference type="Proteomes" id="UP000070501">
    <property type="component" value="Unassembled WGS sequence"/>
</dbReference>
<dbReference type="GO" id="GO:0005634">
    <property type="term" value="C:nucleus"/>
    <property type="evidence" value="ECO:0007669"/>
    <property type="project" value="UniProtKB-SubCell"/>
</dbReference>
<evidence type="ECO:0000256" key="1">
    <source>
        <dbReference type="ARBA" id="ARBA00004123"/>
    </source>
</evidence>